<dbReference type="SUPFAM" id="SSF57903">
    <property type="entry name" value="FYVE/PHD zinc finger"/>
    <property type="match status" value="1"/>
</dbReference>
<dbReference type="Pfam" id="PF00628">
    <property type="entry name" value="PHD"/>
    <property type="match status" value="1"/>
</dbReference>
<gene>
    <name evidence="7" type="ORF">MGAL_10B011055</name>
</gene>
<feature type="chain" id="PRO_5032304548" description="PHD-type domain-containing protein" evidence="5">
    <location>
        <begin position="26"/>
        <end position="406"/>
    </location>
</feature>
<accession>A0A8B6CCI0</accession>
<protein>
    <recommendedName>
        <fullName evidence="6">PHD-type domain-containing protein</fullName>
    </recommendedName>
</protein>
<evidence type="ECO:0000256" key="5">
    <source>
        <dbReference type="SAM" id="SignalP"/>
    </source>
</evidence>
<dbReference type="InterPro" id="IPR005135">
    <property type="entry name" value="Endo/exonuclease/phosphatase"/>
</dbReference>
<evidence type="ECO:0000256" key="2">
    <source>
        <dbReference type="ARBA" id="ARBA00022771"/>
    </source>
</evidence>
<keyword evidence="5" id="KW-0732">Signal</keyword>
<dbReference type="SMART" id="SM00249">
    <property type="entry name" value="PHD"/>
    <property type="match status" value="1"/>
</dbReference>
<evidence type="ECO:0000256" key="1">
    <source>
        <dbReference type="ARBA" id="ARBA00022723"/>
    </source>
</evidence>
<dbReference type="Proteomes" id="UP000596742">
    <property type="component" value="Unassembled WGS sequence"/>
</dbReference>
<dbReference type="InterPro" id="IPR001965">
    <property type="entry name" value="Znf_PHD"/>
</dbReference>
<reference evidence="7" key="1">
    <citation type="submission" date="2018-11" db="EMBL/GenBank/DDBJ databases">
        <authorList>
            <person name="Alioto T."/>
            <person name="Alioto T."/>
        </authorList>
    </citation>
    <scope>NUCLEOTIDE SEQUENCE</scope>
</reference>
<keyword evidence="3" id="KW-0862">Zinc</keyword>
<dbReference type="PROSITE" id="PS50016">
    <property type="entry name" value="ZF_PHD_2"/>
    <property type="match status" value="1"/>
</dbReference>
<feature type="signal peptide" evidence="5">
    <location>
        <begin position="1"/>
        <end position="25"/>
    </location>
</feature>
<dbReference type="EMBL" id="UYJE01001518">
    <property type="protein sequence ID" value="VDI02709.1"/>
    <property type="molecule type" value="Genomic_DNA"/>
</dbReference>
<keyword evidence="8" id="KW-1185">Reference proteome</keyword>
<evidence type="ECO:0000256" key="4">
    <source>
        <dbReference type="PROSITE-ProRule" id="PRU00146"/>
    </source>
</evidence>
<dbReference type="InterPro" id="IPR011011">
    <property type="entry name" value="Znf_FYVE_PHD"/>
</dbReference>
<dbReference type="Gene3D" id="3.60.10.10">
    <property type="entry name" value="Endonuclease/exonuclease/phosphatase"/>
    <property type="match status" value="1"/>
</dbReference>
<evidence type="ECO:0000256" key="3">
    <source>
        <dbReference type="ARBA" id="ARBA00022833"/>
    </source>
</evidence>
<dbReference type="InterPro" id="IPR036691">
    <property type="entry name" value="Endo/exonu/phosph_ase_sf"/>
</dbReference>
<dbReference type="GO" id="GO:0008270">
    <property type="term" value="F:zinc ion binding"/>
    <property type="evidence" value="ECO:0007669"/>
    <property type="project" value="UniProtKB-KW"/>
</dbReference>
<evidence type="ECO:0000313" key="8">
    <source>
        <dbReference type="Proteomes" id="UP000596742"/>
    </source>
</evidence>
<sequence>MKTTMQVLIVTLCVLSLSFICFTICKREIDCSNTNLKISIVTWHEHRSIYHAYMYNEKKSILTCKRPVAFLAFLLIITSGDIQTNPGPIKYPCGVCSKPVAKNHRALECDSCTYWVHIKCGGITPSDYQQFQKNKHLSWECPNCLLPNVTDSFFLADDIDISHNSFQSLSDINTDEEEETINSANQEHQSKYTKSKGSTIRLLNMNCRSLRSESKRQQFISMIDLYKPHIIHATETHLDKQISSSEILDPEFYDIYRKDRTFQPGHEGGGVLNAVRKDLISSGEVTLDTDCEISWNKIQVQGSKPLYTGCFYRQPNNEAVSLQKLDESLGRLTHNQNLPNIVLTGDFNIPDIQWKDSYSIRSPQQYNLEVNETILNITNEHNLEQQNITQPRTTYLTWFSPPTKIS</sequence>
<dbReference type="OrthoDB" id="8069600at2759"/>
<dbReference type="Pfam" id="PF14529">
    <property type="entry name" value="Exo_endo_phos_2"/>
    <property type="match status" value="1"/>
</dbReference>
<evidence type="ECO:0000313" key="7">
    <source>
        <dbReference type="EMBL" id="VDI02709.1"/>
    </source>
</evidence>
<dbReference type="InterPro" id="IPR019787">
    <property type="entry name" value="Znf_PHD-finger"/>
</dbReference>
<dbReference type="PANTHER" id="PTHR33395:SF22">
    <property type="entry name" value="REVERSE TRANSCRIPTASE DOMAIN-CONTAINING PROTEIN"/>
    <property type="match status" value="1"/>
</dbReference>
<dbReference type="Gene3D" id="3.30.40.10">
    <property type="entry name" value="Zinc/RING finger domain, C3HC4 (zinc finger)"/>
    <property type="match status" value="1"/>
</dbReference>
<dbReference type="PANTHER" id="PTHR33395">
    <property type="entry name" value="TRANSCRIPTASE, PUTATIVE-RELATED-RELATED"/>
    <property type="match status" value="1"/>
</dbReference>
<evidence type="ECO:0000259" key="6">
    <source>
        <dbReference type="PROSITE" id="PS50016"/>
    </source>
</evidence>
<comment type="caution">
    <text evidence="7">The sequence shown here is derived from an EMBL/GenBank/DDBJ whole genome shotgun (WGS) entry which is preliminary data.</text>
</comment>
<dbReference type="InterPro" id="IPR013083">
    <property type="entry name" value="Znf_RING/FYVE/PHD"/>
</dbReference>
<organism evidence="7 8">
    <name type="scientific">Mytilus galloprovincialis</name>
    <name type="common">Mediterranean mussel</name>
    <dbReference type="NCBI Taxonomy" id="29158"/>
    <lineage>
        <taxon>Eukaryota</taxon>
        <taxon>Metazoa</taxon>
        <taxon>Spiralia</taxon>
        <taxon>Lophotrochozoa</taxon>
        <taxon>Mollusca</taxon>
        <taxon>Bivalvia</taxon>
        <taxon>Autobranchia</taxon>
        <taxon>Pteriomorphia</taxon>
        <taxon>Mytilida</taxon>
        <taxon>Mytiloidea</taxon>
        <taxon>Mytilidae</taxon>
        <taxon>Mytilinae</taxon>
        <taxon>Mytilus</taxon>
    </lineage>
</organism>
<dbReference type="GO" id="GO:0003824">
    <property type="term" value="F:catalytic activity"/>
    <property type="evidence" value="ECO:0007669"/>
    <property type="project" value="InterPro"/>
</dbReference>
<keyword evidence="1" id="KW-0479">Metal-binding</keyword>
<dbReference type="SUPFAM" id="SSF56219">
    <property type="entry name" value="DNase I-like"/>
    <property type="match status" value="1"/>
</dbReference>
<proteinExistence type="predicted"/>
<dbReference type="InterPro" id="IPR019786">
    <property type="entry name" value="Zinc_finger_PHD-type_CS"/>
</dbReference>
<dbReference type="PROSITE" id="PS01359">
    <property type="entry name" value="ZF_PHD_1"/>
    <property type="match status" value="1"/>
</dbReference>
<name>A0A8B6CCI0_MYTGA</name>
<feature type="domain" description="PHD-type" evidence="6">
    <location>
        <begin position="90"/>
        <end position="147"/>
    </location>
</feature>
<keyword evidence="2 4" id="KW-0863">Zinc-finger</keyword>
<dbReference type="AlphaFoldDB" id="A0A8B6CCI0"/>